<keyword evidence="8" id="KW-0969">Cilium</keyword>
<keyword evidence="7 14" id="KW-0175">Coiled coil</keyword>
<dbReference type="GO" id="GO:0005634">
    <property type="term" value="C:nucleus"/>
    <property type="evidence" value="ECO:0007669"/>
    <property type="project" value="UniProtKB-SubCell"/>
</dbReference>
<evidence type="ECO:0000256" key="10">
    <source>
        <dbReference type="ARBA" id="ARBA00023242"/>
    </source>
</evidence>
<comment type="subcellular location">
    <subcellularLocation>
        <location evidence="2">Cytoplasm</location>
        <location evidence="2">Cytoskeleton</location>
        <location evidence="2">Flagellum axoneme</location>
    </subcellularLocation>
    <subcellularLocation>
        <location evidence="1">Nucleus</location>
    </subcellularLocation>
</comment>
<evidence type="ECO:0000256" key="1">
    <source>
        <dbReference type="ARBA" id="ARBA00004123"/>
    </source>
</evidence>
<keyword evidence="6" id="KW-0282">Flagellum</keyword>
<evidence type="ECO:0000256" key="6">
    <source>
        <dbReference type="ARBA" id="ARBA00022846"/>
    </source>
</evidence>
<evidence type="ECO:0000256" key="12">
    <source>
        <dbReference type="ARBA" id="ARBA00023273"/>
    </source>
</evidence>
<feature type="domain" description="Trichohyalin-plectin-homology" evidence="15">
    <location>
        <begin position="108"/>
        <end position="457"/>
    </location>
</feature>
<comment type="similarity">
    <text evidence="3">Belongs to the MNS1 family.</text>
</comment>
<dbReference type="Pfam" id="PF13868">
    <property type="entry name" value="TPH"/>
    <property type="match status" value="1"/>
</dbReference>
<accession>A0A7S2KBW2</accession>
<keyword evidence="10" id="KW-0539">Nucleus</keyword>
<keyword evidence="11" id="KW-0469">Meiosis</keyword>
<dbReference type="InterPro" id="IPR043597">
    <property type="entry name" value="TPH_dom"/>
</dbReference>
<feature type="coiled-coil region" evidence="14">
    <location>
        <begin position="223"/>
        <end position="373"/>
    </location>
</feature>
<keyword evidence="9" id="KW-0206">Cytoskeleton</keyword>
<dbReference type="GO" id="GO:0051321">
    <property type="term" value="P:meiotic cell cycle"/>
    <property type="evidence" value="ECO:0007669"/>
    <property type="project" value="UniProtKB-KW"/>
</dbReference>
<proteinExistence type="inferred from homology"/>
<dbReference type="AlphaFoldDB" id="A0A7S2KBW2"/>
<reference evidence="16" key="1">
    <citation type="submission" date="2021-01" db="EMBL/GenBank/DDBJ databases">
        <authorList>
            <person name="Corre E."/>
            <person name="Pelletier E."/>
            <person name="Niang G."/>
            <person name="Scheremetjew M."/>
            <person name="Finn R."/>
            <person name="Kale V."/>
            <person name="Holt S."/>
            <person name="Cochrane G."/>
            <person name="Meng A."/>
            <person name="Brown T."/>
            <person name="Cohen L."/>
        </authorList>
    </citation>
    <scope>NUCLEOTIDE SEQUENCE</scope>
    <source>
        <strain evidence="16">B650</strain>
    </source>
</reference>
<evidence type="ECO:0000259" key="15">
    <source>
        <dbReference type="Pfam" id="PF13868"/>
    </source>
</evidence>
<dbReference type="InterPro" id="IPR026504">
    <property type="entry name" value="MNS1"/>
</dbReference>
<evidence type="ECO:0000256" key="2">
    <source>
        <dbReference type="ARBA" id="ARBA00004611"/>
    </source>
</evidence>
<dbReference type="PANTHER" id="PTHR19265:SF0">
    <property type="entry name" value="MEIOSIS-SPECIFIC NUCLEAR STRUCTURAL PROTEIN 1"/>
    <property type="match status" value="1"/>
</dbReference>
<evidence type="ECO:0000256" key="14">
    <source>
        <dbReference type="SAM" id="Coils"/>
    </source>
</evidence>
<keyword evidence="12" id="KW-0966">Cell projection</keyword>
<name>A0A7S2KBW2_9STRA</name>
<evidence type="ECO:0000256" key="13">
    <source>
        <dbReference type="ARBA" id="ARBA00046114"/>
    </source>
</evidence>
<evidence type="ECO:0000256" key="5">
    <source>
        <dbReference type="ARBA" id="ARBA00022490"/>
    </source>
</evidence>
<sequence length="475" mass="57139">MSAHRVELNTRHRRTEEQRMGDLLRYANESERLSQAAKNEARVAQTRYANVSARAANELALKEKASVIAREREENERIIEQNDSLAATISRRNAEKEKMEREIQRMIETSEELKELERNLQLAYINKERAAQHQEALLLRQIEGRREQMLEDQMEQDRQRAIIQEQEKENERRDNLIKQKTVLQNQISERQAVMTKSKDEVIQDKKLVDTIIAKINEEDRLEMQERLRKKDETRALVQQFQEEREKKKRELAEEERKQQEEIDAYQDMMNQRAMEEEANRKAMEEEKKRRWTMVVEETQLQTQTQDEYNDLRDLLWQEELEAKRIEEEKDRIARRAQLKEETMRQNQAQIAAKKELIAKQEEEEERLVQIMLEKFAADEEDERKRAETRFESKQRFVHQIRGQMEERARMFQMEKDRDIAERNASCQQEEYRRRVVAEARKRLLAKHASQLKGFLPKNALVDHEEVQILERATTN</sequence>
<evidence type="ECO:0000256" key="7">
    <source>
        <dbReference type="ARBA" id="ARBA00023054"/>
    </source>
</evidence>
<dbReference type="EMBL" id="HBGY01012166">
    <property type="protein sequence ID" value="CAD9572076.1"/>
    <property type="molecule type" value="Transcribed_RNA"/>
</dbReference>
<evidence type="ECO:0000256" key="4">
    <source>
        <dbReference type="ARBA" id="ARBA00014813"/>
    </source>
</evidence>
<evidence type="ECO:0000256" key="8">
    <source>
        <dbReference type="ARBA" id="ARBA00023069"/>
    </source>
</evidence>
<dbReference type="PANTHER" id="PTHR19265">
    <property type="entry name" value="MEIOSIS-SPECIFIC NUCLEAR STRUCTURAL PROTEIN 1"/>
    <property type="match status" value="1"/>
</dbReference>
<evidence type="ECO:0000313" key="16">
    <source>
        <dbReference type="EMBL" id="CAD9572076.1"/>
    </source>
</evidence>
<feature type="coiled-coil region" evidence="14">
    <location>
        <begin position="68"/>
        <end position="186"/>
    </location>
</feature>
<protein>
    <recommendedName>
        <fullName evidence="4">Meiosis-specific nuclear structural protein 1</fullName>
    </recommendedName>
</protein>
<evidence type="ECO:0000256" key="11">
    <source>
        <dbReference type="ARBA" id="ARBA00023254"/>
    </source>
</evidence>
<comment type="function">
    <text evidence="13">Microtubule inner protein (MIP) part of the dynein-decorated doublet microtubules (DMTs) in cilia axoneme, which is required for motile cilia beating. May play a role in the control of meiotic division and germ cell differentiation through regulation of pairing and recombination during meiosis. Required for sperm flagella assembly. May play a role in the assembly and function of the outer dynein arm-docking complex (ODA-DC). ODA-DC mediates outer dynein arms (ODA) binding onto the axonemal doublet microtubules.</text>
</comment>
<evidence type="ECO:0000256" key="3">
    <source>
        <dbReference type="ARBA" id="ARBA00009158"/>
    </source>
</evidence>
<organism evidence="16">
    <name type="scientific">Leptocylindrus danicus</name>
    <dbReference type="NCBI Taxonomy" id="163516"/>
    <lineage>
        <taxon>Eukaryota</taxon>
        <taxon>Sar</taxon>
        <taxon>Stramenopiles</taxon>
        <taxon>Ochrophyta</taxon>
        <taxon>Bacillariophyta</taxon>
        <taxon>Coscinodiscophyceae</taxon>
        <taxon>Chaetocerotophycidae</taxon>
        <taxon>Leptocylindrales</taxon>
        <taxon>Leptocylindraceae</taxon>
        <taxon>Leptocylindrus</taxon>
    </lineage>
</organism>
<gene>
    <name evidence="16" type="ORF">LDAN0321_LOCUS7730</name>
</gene>
<keyword evidence="5" id="KW-0963">Cytoplasm</keyword>
<evidence type="ECO:0000256" key="9">
    <source>
        <dbReference type="ARBA" id="ARBA00023212"/>
    </source>
</evidence>